<keyword evidence="1" id="KW-0378">Hydrolase</keyword>
<protein>
    <submittedName>
        <fullName evidence="1">Class ii crossover junction endonuclease mus81</fullName>
    </submittedName>
</protein>
<comment type="caution">
    <text evidence="1">The sequence shown here is derived from an EMBL/GenBank/DDBJ whole genome shotgun (WGS) entry which is preliminary data.</text>
</comment>
<evidence type="ECO:0000313" key="2">
    <source>
        <dbReference type="Proteomes" id="UP001056778"/>
    </source>
</evidence>
<accession>A0ACB9SW60</accession>
<keyword evidence="1" id="KW-0540">Nuclease</keyword>
<sequence>MDALKKRVTMKLKHPNPLFEKWLTEWKDKAKEKDSKMQHCYAKALQSIKKYPLPLERGRDCKILNGFGDRLCQMLDERLDEYNNGKENESDPDKTIDYTVENVKITTKAKHKLNNEAPKEKSPGSPKRNRKEYVPTYRSGPYAILIALYENGTSTKAEIIENAQHLCDKPFTKPDPGTYYTSWSSMRTLLEKELVTKKGNPAKFTLTTTGTDLAIKLYENNVADIADNRTITKNVDDQILQNRIDNIQGDSEIMCFDDNSNDEIRVSQSSSKSAASQTSNKSERMVTNFETVFFEPNTFEVLLVVDKQETAGSKEKLQNDPILLELTHLGVRHDVMHLKVGDYVWVCRSRTIPNVELVLPYIIERKRMDDFGSSIKDGRYHDQKFRLKQCGIQNIIYLIESYGDNTHTGLPLTTLQQAASNTLIQDGFTVKFSDGVRGTAQYLNCMTKILKENYEPKTIMSCPKINLEKSTINDDLIPLMNFQEFNQSGAKYKSFTASEMFMKHLVQLKGLSIDKAMVIIERFPTVKLFKQACDEDAEETEKIVANIQFGKKRKIGPAISSTLCRFYKSNDFP</sequence>
<organism evidence="1 2">
    <name type="scientific">Holotrichia oblita</name>
    <name type="common">Chafer beetle</name>
    <dbReference type="NCBI Taxonomy" id="644536"/>
    <lineage>
        <taxon>Eukaryota</taxon>
        <taxon>Metazoa</taxon>
        <taxon>Ecdysozoa</taxon>
        <taxon>Arthropoda</taxon>
        <taxon>Hexapoda</taxon>
        <taxon>Insecta</taxon>
        <taxon>Pterygota</taxon>
        <taxon>Neoptera</taxon>
        <taxon>Endopterygota</taxon>
        <taxon>Coleoptera</taxon>
        <taxon>Polyphaga</taxon>
        <taxon>Scarabaeiformia</taxon>
        <taxon>Scarabaeidae</taxon>
        <taxon>Melolonthinae</taxon>
        <taxon>Holotrichia</taxon>
    </lineage>
</organism>
<dbReference type="Proteomes" id="UP001056778">
    <property type="component" value="Chromosome 7"/>
</dbReference>
<evidence type="ECO:0000313" key="1">
    <source>
        <dbReference type="EMBL" id="KAI4458792.1"/>
    </source>
</evidence>
<dbReference type="EMBL" id="CM043021">
    <property type="protein sequence ID" value="KAI4458792.1"/>
    <property type="molecule type" value="Genomic_DNA"/>
</dbReference>
<keyword evidence="2" id="KW-1185">Reference proteome</keyword>
<keyword evidence="1" id="KW-0255">Endonuclease</keyword>
<name>A0ACB9SW60_HOLOL</name>
<proteinExistence type="predicted"/>
<reference evidence="1" key="1">
    <citation type="submission" date="2022-04" db="EMBL/GenBank/DDBJ databases">
        <title>Chromosome-scale genome assembly of Holotrichia oblita Faldermann.</title>
        <authorList>
            <person name="Rongchong L."/>
        </authorList>
    </citation>
    <scope>NUCLEOTIDE SEQUENCE</scope>
    <source>
        <strain evidence="1">81SQS9</strain>
    </source>
</reference>
<gene>
    <name evidence="1" type="ORF">MML48_7g00013534</name>
</gene>